<name>A6DMP1_9BACT</name>
<feature type="transmembrane region" description="Helical" evidence="5">
    <location>
        <begin position="285"/>
        <end position="307"/>
    </location>
</feature>
<evidence type="ECO:0000256" key="1">
    <source>
        <dbReference type="ARBA" id="ARBA00004141"/>
    </source>
</evidence>
<comment type="caution">
    <text evidence="7">The sequence shown here is derived from an EMBL/GenBank/DDBJ whole genome shotgun (WGS) entry which is preliminary data.</text>
</comment>
<feature type="transmembrane region" description="Helical" evidence="5">
    <location>
        <begin position="356"/>
        <end position="378"/>
    </location>
</feature>
<dbReference type="PANTHER" id="PTHR37422">
    <property type="entry name" value="TEICHURONIC ACID BIOSYNTHESIS PROTEIN TUAE"/>
    <property type="match status" value="1"/>
</dbReference>
<keyword evidence="4 5" id="KW-0472">Membrane</keyword>
<evidence type="ECO:0000313" key="7">
    <source>
        <dbReference type="EMBL" id="EDM27231.1"/>
    </source>
</evidence>
<keyword evidence="2 5" id="KW-0812">Transmembrane</keyword>
<feature type="transmembrane region" description="Helical" evidence="5">
    <location>
        <begin position="20"/>
        <end position="40"/>
    </location>
</feature>
<feature type="domain" description="O-antigen ligase-related" evidence="6">
    <location>
        <begin position="245"/>
        <end position="369"/>
    </location>
</feature>
<reference evidence="7 8" key="1">
    <citation type="journal article" date="2010" name="J. Bacteriol.">
        <title>Genome sequence of Lentisphaera araneosa HTCC2155T, the type species of the order Lentisphaerales in the phylum Lentisphaerae.</title>
        <authorList>
            <person name="Thrash J.C."/>
            <person name="Cho J.C."/>
            <person name="Vergin K.L."/>
            <person name="Morris R.M."/>
            <person name="Giovannoni S.J."/>
        </authorList>
    </citation>
    <scope>NUCLEOTIDE SEQUENCE [LARGE SCALE GENOMIC DNA]</scope>
    <source>
        <strain evidence="7 8">HTCC2155</strain>
    </source>
</reference>
<feature type="transmembrane region" description="Helical" evidence="5">
    <location>
        <begin position="208"/>
        <end position="225"/>
    </location>
</feature>
<comment type="subcellular location">
    <subcellularLocation>
        <location evidence="1">Membrane</location>
        <topology evidence="1">Multi-pass membrane protein</topology>
    </subcellularLocation>
</comment>
<feature type="transmembrane region" description="Helical" evidence="5">
    <location>
        <begin position="120"/>
        <end position="139"/>
    </location>
</feature>
<feature type="transmembrane region" description="Helical" evidence="5">
    <location>
        <begin position="237"/>
        <end position="255"/>
    </location>
</feature>
<dbReference type="AlphaFoldDB" id="A6DMP1"/>
<feature type="transmembrane region" description="Helical" evidence="5">
    <location>
        <begin position="60"/>
        <end position="79"/>
    </location>
</feature>
<dbReference type="InterPro" id="IPR051533">
    <property type="entry name" value="WaaL-like"/>
</dbReference>
<dbReference type="PANTHER" id="PTHR37422:SF13">
    <property type="entry name" value="LIPOPOLYSACCHARIDE BIOSYNTHESIS PROTEIN PA4999-RELATED"/>
    <property type="match status" value="1"/>
</dbReference>
<accession>A6DMP1</accession>
<protein>
    <recommendedName>
        <fullName evidence="6">O-antigen ligase-related domain-containing protein</fullName>
    </recommendedName>
</protein>
<dbReference type="GO" id="GO:0016020">
    <property type="term" value="C:membrane"/>
    <property type="evidence" value="ECO:0007669"/>
    <property type="project" value="UniProtKB-SubCell"/>
</dbReference>
<feature type="transmembrane region" description="Helical" evidence="5">
    <location>
        <begin position="261"/>
        <end position="278"/>
    </location>
</feature>
<organism evidence="7 8">
    <name type="scientific">Lentisphaera araneosa HTCC2155</name>
    <dbReference type="NCBI Taxonomy" id="313628"/>
    <lineage>
        <taxon>Bacteria</taxon>
        <taxon>Pseudomonadati</taxon>
        <taxon>Lentisphaerota</taxon>
        <taxon>Lentisphaeria</taxon>
        <taxon>Lentisphaerales</taxon>
        <taxon>Lentisphaeraceae</taxon>
        <taxon>Lentisphaera</taxon>
    </lineage>
</organism>
<evidence type="ECO:0000256" key="3">
    <source>
        <dbReference type="ARBA" id="ARBA00022989"/>
    </source>
</evidence>
<proteinExistence type="predicted"/>
<feature type="transmembrane region" description="Helical" evidence="5">
    <location>
        <begin position="91"/>
        <end position="108"/>
    </location>
</feature>
<evidence type="ECO:0000256" key="5">
    <source>
        <dbReference type="SAM" id="Phobius"/>
    </source>
</evidence>
<sequence length="730" mass="83237">MWGLRVLDHYQKLKFAERGLILCISVLLFFCPLYFGLNFGQNAVELSPLDLFSWIYTSAWPLQVLTIASLCCLLFTIVVYPQRLAKEVQNIYIFVPWFALLLALFPGGVSTTEKAFLNQYVTHVVMVFSLSLSVWIVVNQHSKVRILFVGAIFCGACKSIFNGVYQYFYGFQQNVQSIQQSSLVDLGDFKGRAQETLLYADFVLSNSYAAHLVLVFGIFLYMLTHILKSFVVDNKRILMWTITLALPLVFCLLITRSRGAFVAFFIASVITFSLKFKASKRYSVWGALVLLMLVSYPSLSKIGSVIVRGEYARVSLEMFQEKPLGAGMGEFRNDYLLHKIPGAEGTVLPHNMSMSIIGQNGISGLIAFALFVGIFIYLSKVLADEEWGLNHFIYWGLLAWFIHAQLDFNFFIPGTLATFAVMLALIKRPNEMEGALGKRWSSGINILLLCLSACVILFVKDLYSLHRFSLTHDKFFGAAVIDYRFAKVGNTSLNHCDYCIEEIEQDNLGYCLSCGVLGDSKYMSAESIVEECQVLDALMERPDIWKMASKKFLIMYFRQKNIQSQGGIVDEVAMEQYLLESERSMEKAVSAEPRYGVNYMTLAELQFQRKKSPELVMETLQKGLNLAPDSRRGHNLVLSYGDYYRRLGVDFKKEVLSSHLKLEEISLAGPRFNRLRGRELTVEEMQKIDISSNKMKQINLLLLREFKNEKELLIQYEKVVKLLEQLKERV</sequence>
<dbReference type="STRING" id="313628.LNTAR_16217"/>
<keyword evidence="3 5" id="KW-1133">Transmembrane helix</keyword>
<feature type="transmembrane region" description="Helical" evidence="5">
    <location>
        <begin position="387"/>
        <end position="404"/>
    </location>
</feature>
<evidence type="ECO:0000256" key="4">
    <source>
        <dbReference type="ARBA" id="ARBA00023136"/>
    </source>
</evidence>
<dbReference type="InterPro" id="IPR007016">
    <property type="entry name" value="O-antigen_ligase-rel_domated"/>
</dbReference>
<evidence type="ECO:0000259" key="6">
    <source>
        <dbReference type="Pfam" id="PF04932"/>
    </source>
</evidence>
<dbReference type="Pfam" id="PF04932">
    <property type="entry name" value="Wzy_C"/>
    <property type="match status" value="1"/>
</dbReference>
<keyword evidence="8" id="KW-1185">Reference proteome</keyword>
<feature type="transmembrane region" description="Helical" evidence="5">
    <location>
        <begin position="440"/>
        <end position="459"/>
    </location>
</feature>
<dbReference type="Proteomes" id="UP000004947">
    <property type="component" value="Unassembled WGS sequence"/>
</dbReference>
<feature type="transmembrane region" description="Helical" evidence="5">
    <location>
        <begin position="410"/>
        <end position="428"/>
    </location>
</feature>
<gene>
    <name evidence="7" type="ORF">LNTAR_16217</name>
</gene>
<evidence type="ECO:0000313" key="8">
    <source>
        <dbReference type="Proteomes" id="UP000004947"/>
    </source>
</evidence>
<evidence type="ECO:0000256" key="2">
    <source>
        <dbReference type="ARBA" id="ARBA00022692"/>
    </source>
</evidence>
<dbReference type="EMBL" id="ABCK01000011">
    <property type="protein sequence ID" value="EDM27231.1"/>
    <property type="molecule type" value="Genomic_DNA"/>
</dbReference>
<feature type="transmembrane region" description="Helical" evidence="5">
    <location>
        <begin position="146"/>
        <end position="168"/>
    </location>
</feature>